<dbReference type="GO" id="GO:0006888">
    <property type="term" value="P:endoplasmic reticulum to Golgi vesicle-mediated transport"/>
    <property type="evidence" value="ECO:0007669"/>
    <property type="project" value="InterPro"/>
</dbReference>
<dbReference type="PANTHER" id="PTHR35020:SF2">
    <property type="entry name" value="N-ACETYLGLUCOSAMINE-INDUCED PROTEIN 1"/>
    <property type="match status" value="1"/>
</dbReference>
<gene>
    <name evidence="2" type="ORF">PBRASI_LOCUS3192</name>
</gene>
<proteinExistence type="predicted"/>
<dbReference type="Pfam" id="PF12239">
    <property type="entry name" value="DUF3605"/>
    <property type="match status" value="1"/>
</dbReference>
<reference evidence="2" key="1">
    <citation type="submission" date="2021-06" db="EMBL/GenBank/DDBJ databases">
        <authorList>
            <person name="Kallberg Y."/>
            <person name="Tangrot J."/>
            <person name="Rosling A."/>
        </authorList>
    </citation>
    <scope>NUCLEOTIDE SEQUENCE</scope>
    <source>
        <strain evidence="2">BR232B</strain>
    </source>
</reference>
<keyword evidence="1" id="KW-1133">Transmembrane helix</keyword>
<keyword evidence="1" id="KW-0472">Membrane</keyword>
<evidence type="ECO:0000313" key="2">
    <source>
        <dbReference type="EMBL" id="CAG8512610.1"/>
    </source>
</evidence>
<protein>
    <submittedName>
        <fullName evidence="2">529_t:CDS:1</fullName>
    </submittedName>
</protein>
<dbReference type="EMBL" id="CAJVPI010000278">
    <property type="protein sequence ID" value="CAG8512610.1"/>
    <property type="molecule type" value="Genomic_DNA"/>
</dbReference>
<feature type="transmembrane region" description="Helical" evidence="1">
    <location>
        <begin position="173"/>
        <end position="193"/>
    </location>
</feature>
<keyword evidence="3" id="KW-1185">Reference proteome</keyword>
<organism evidence="2 3">
    <name type="scientific">Paraglomus brasilianum</name>
    <dbReference type="NCBI Taxonomy" id="144538"/>
    <lineage>
        <taxon>Eukaryota</taxon>
        <taxon>Fungi</taxon>
        <taxon>Fungi incertae sedis</taxon>
        <taxon>Mucoromycota</taxon>
        <taxon>Glomeromycotina</taxon>
        <taxon>Glomeromycetes</taxon>
        <taxon>Paraglomerales</taxon>
        <taxon>Paraglomeraceae</taxon>
        <taxon>Paraglomus</taxon>
    </lineage>
</organism>
<keyword evidence="1" id="KW-0812">Transmembrane</keyword>
<dbReference type="PANTHER" id="PTHR35020">
    <property type="entry name" value="N-ACETYLGLUCOSAMINE-INDUCED PROTEIN 1"/>
    <property type="match status" value="1"/>
</dbReference>
<accession>A0A9N9F6N7</accession>
<name>A0A9N9F6N7_9GLOM</name>
<dbReference type="GO" id="GO:0005737">
    <property type="term" value="C:cytoplasm"/>
    <property type="evidence" value="ECO:0007669"/>
    <property type="project" value="TreeGrafter"/>
</dbReference>
<dbReference type="GO" id="GO:0016020">
    <property type="term" value="C:membrane"/>
    <property type="evidence" value="ECO:0007669"/>
    <property type="project" value="InterPro"/>
</dbReference>
<dbReference type="Proteomes" id="UP000789739">
    <property type="component" value="Unassembled WGS sequence"/>
</dbReference>
<dbReference type="GO" id="GO:0006044">
    <property type="term" value="P:N-acetylglucosamine metabolic process"/>
    <property type="evidence" value="ECO:0007669"/>
    <property type="project" value="TreeGrafter"/>
</dbReference>
<dbReference type="Pfam" id="PF04148">
    <property type="entry name" value="Erv26"/>
    <property type="match status" value="1"/>
</dbReference>
<evidence type="ECO:0000256" key="1">
    <source>
        <dbReference type="SAM" id="Phobius"/>
    </source>
</evidence>
<sequence length="255" mass="29231">MYKESRTELMSWDILAGIIGTGTPEVTQSYREFRKTTIRQYGSIDNYVREVILRVPATKNTTAASASPSSASQHLPSSEYIIRKNDFPYALEQGIEHWVIWSLKEMTHDEVEEALRRTFNEKERMFVINPAHLQSVGGVWHGHIFTRDNDSEMLVLIDHFLWFEFFASRYYKFVEVASFFGICVWLIPFAYFISLSANDNALPSFDPNVHNIDAIPARNRAGLLKKAINFVLQKKGELIPTATPSSSSFEARKLL</sequence>
<dbReference type="GO" id="GO:0097020">
    <property type="term" value="F:COPII receptor activity"/>
    <property type="evidence" value="ECO:0007669"/>
    <property type="project" value="InterPro"/>
</dbReference>
<comment type="caution">
    <text evidence="2">The sequence shown here is derived from an EMBL/GenBank/DDBJ whole genome shotgun (WGS) entry which is preliminary data.</text>
</comment>
<dbReference type="OrthoDB" id="28257at2759"/>
<evidence type="ECO:0000313" key="3">
    <source>
        <dbReference type="Proteomes" id="UP000789739"/>
    </source>
</evidence>
<dbReference type="AlphaFoldDB" id="A0A9N9F6N7"/>
<dbReference type="InterPro" id="IPR007277">
    <property type="entry name" value="Svp26/Tex261"/>
</dbReference>
<dbReference type="InterPro" id="IPR022036">
    <property type="entry name" value="DUF3605"/>
</dbReference>